<dbReference type="AlphaFoldDB" id="A0A062XSZ0"/>
<dbReference type="InterPro" id="IPR010839">
    <property type="entry name" value="AtuA_N"/>
</dbReference>
<proteinExistence type="predicted"/>
<dbReference type="EMBL" id="JMFG01000015">
    <property type="protein sequence ID" value="KDA53918.1"/>
    <property type="molecule type" value="Genomic_DNA"/>
</dbReference>
<reference evidence="2 3" key="1">
    <citation type="submission" date="2014-04" db="EMBL/GenBank/DDBJ databases">
        <title>The Genome Sequence of Thermoanaerobaculum aquaticum MP-01, The First Cultivated Group 23 Acidobacterium.</title>
        <authorList>
            <person name="Stamps B.W."/>
            <person name="Losey N.A."/>
            <person name="Lawson P.A."/>
            <person name="Stevenson B.S."/>
        </authorList>
    </citation>
    <scope>NUCLEOTIDE SEQUENCE [LARGE SCALE GENOMIC DNA]</scope>
    <source>
        <strain evidence="2 3">MP-01</strain>
    </source>
</reference>
<dbReference type="STRING" id="1312852.EG19_01610"/>
<sequence length="457" mass="49434">MGRIVRIGNGQGFWGDSPDAAYELITRGPVDYVGLDYLAEVTLSIMMRQKLKDPSKGYATDFLTLLRRVLPEIMARNVKIVTNAGGLNPRACREGIFRLAEELNVRGLKVGIVEGDDLLPRLDELFAAGVSLVHMETGARLSDVPRDRVLSANAYLGAIPVAQALKQGAQIVLAGRITDTALVLGPLVAEFGWGPEDWDLLAAGTVAGHIVECGAQCTGGNFSRWWEVPDLWDVGYPVLECHEDGSFVVTKHPGTGGLVNVATVFEQLLYEMGDPTDYITADCRVDFTSIRLEQVGENRVLVSGIQGKPRTDFYKVSASVQGGFKAAGQLVISGPRAVEKARLCAELVFRRLEKAGVCFPPEDRVVELLGTGVCHPGVAPTPQDLPEVVLRIAVKSDDRSKVERFGMELAPLITSGPPGVTGFSGGRPKPQEIVSFWPALVPRELVDSHVRVSVEEI</sequence>
<accession>A0A062XSZ0</accession>
<keyword evidence="3" id="KW-1185">Reference proteome</keyword>
<dbReference type="PANTHER" id="PTHR47708:SF2">
    <property type="entry name" value="SI:CH73-132F6.5"/>
    <property type="match status" value="1"/>
</dbReference>
<protein>
    <recommendedName>
        <fullName evidence="1">Acyclic terpene utilisation N-terminal domain-containing protein</fullName>
    </recommendedName>
</protein>
<dbReference type="RefSeq" id="WP_038048542.1">
    <property type="nucleotide sequence ID" value="NZ_JMFG01000015.1"/>
</dbReference>
<comment type="caution">
    <text evidence="2">The sequence shown here is derived from an EMBL/GenBank/DDBJ whole genome shotgun (WGS) entry which is preliminary data.</text>
</comment>
<gene>
    <name evidence="2" type="ORF">EG19_01610</name>
</gene>
<feature type="domain" description="Acyclic terpene utilisation N-terminal" evidence="1">
    <location>
        <begin position="5"/>
        <end position="451"/>
    </location>
</feature>
<evidence type="ECO:0000313" key="2">
    <source>
        <dbReference type="EMBL" id="KDA53918.1"/>
    </source>
</evidence>
<name>A0A062XSZ0_9BACT</name>
<dbReference type="Proteomes" id="UP000027284">
    <property type="component" value="Unassembled WGS sequence"/>
</dbReference>
<evidence type="ECO:0000259" key="1">
    <source>
        <dbReference type="Pfam" id="PF07287"/>
    </source>
</evidence>
<organism evidence="2 3">
    <name type="scientific">Thermoanaerobaculum aquaticum</name>
    <dbReference type="NCBI Taxonomy" id="1312852"/>
    <lineage>
        <taxon>Bacteria</taxon>
        <taxon>Pseudomonadati</taxon>
        <taxon>Acidobacteriota</taxon>
        <taxon>Thermoanaerobaculia</taxon>
        <taxon>Thermoanaerobaculales</taxon>
        <taxon>Thermoanaerobaculaceae</taxon>
        <taxon>Thermoanaerobaculum</taxon>
    </lineage>
</organism>
<evidence type="ECO:0000313" key="3">
    <source>
        <dbReference type="Proteomes" id="UP000027284"/>
    </source>
</evidence>
<dbReference type="OrthoDB" id="9763456at2"/>
<dbReference type="PANTHER" id="PTHR47708">
    <property type="match status" value="1"/>
</dbReference>
<dbReference type="Pfam" id="PF07287">
    <property type="entry name" value="AtuA"/>
    <property type="match status" value="1"/>
</dbReference>